<gene>
    <name evidence="4" type="ORF">AERYTH_04765</name>
</gene>
<dbReference type="InterPro" id="IPR041698">
    <property type="entry name" value="Methyltransf_25"/>
</dbReference>
<dbReference type="OrthoDB" id="9795085at2"/>
<dbReference type="Pfam" id="PF13649">
    <property type="entry name" value="Methyltransf_25"/>
    <property type="match status" value="1"/>
</dbReference>
<organism evidence="4 5">
    <name type="scientific">Aeromicrobium erythreum</name>
    <dbReference type="NCBI Taxonomy" id="2041"/>
    <lineage>
        <taxon>Bacteria</taxon>
        <taxon>Bacillati</taxon>
        <taxon>Actinomycetota</taxon>
        <taxon>Actinomycetes</taxon>
        <taxon>Propionibacteriales</taxon>
        <taxon>Nocardioidaceae</taxon>
        <taxon>Aeromicrobium</taxon>
    </lineage>
</organism>
<keyword evidence="1 4" id="KW-0489">Methyltransferase</keyword>
<dbReference type="STRING" id="2041.AERYTH_04765"/>
<dbReference type="SUPFAM" id="SSF53335">
    <property type="entry name" value="S-adenosyl-L-methionine-dependent methyltransferases"/>
    <property type="match status" value="1"/>
</dbReference>
<dbReference type="InterPro" id="IPR023149">
    <property type="entry name" value="Trans_acon_MeTrfase_C"/>
</dbReference>
<reference evidence="4 5" key="1">
    <citation type="journal article" date="1991" name="Int. J. Syst. Bacteriol.">
        <title>Description of the erythromycin-producing bacterium Arthrobacter sp. strain NRRL B-3381 as Aeromicrobium erythreum gen. nov., sp. nov.</title>
        <authorList>
            <person name="Miller E.S."/>
            <person name="Woese C.R."/>
            <person name="Brenner S."/>
        </authorList>
    </citation>
    <scope>NUCLEOTIDE SEQUENCE [LARGE SCALE GENOMIC DNA]</scope>
    <source>
        <strain evidence="4 5">AR18</strain>
    </source>
</reference>
<dbReference type="AlphaFoldDB" id="A0A0U3SZT2"/>
<dbReference type="Gene3D" id="1.10.150.290">
    <property type="entry name" value="S-adenosyl-L-methionine-dependent methyltransferases"/>
    <property type="match status" value="1"/>
</dbReference>
<sequence length="256" mass="28073">MRWDPEQYLRFADDRGRPFVDLVARVPSDADVVVDLGCGAGNLTTVLRGRWPDARVLGVDSSPEMVARATATNEDPEASYVVSDVTTWAPDGPVDVITSNAMFQWVPEQEDVLRRLAEHVTPGGAIAVQVPNNADAPSHALMREVADRPAYADHTAGVLSVRGTGPQTYLDLFASLGWSCDAWETTYLHVLPGDDPVFEWVKGTGARPVLQALPDGLREQFVTEYQAALREAYPRRPYGTVLPFRRTFAVAVRPLG</sequence>
<evidence type="ECO:0000313" key="5">
    <source>
        <dbReference type="Proteomes" id="UP000067689"/>
    </source>
</evidence>
<dbReference type="InterPro" id="IPR029063">
    <property type="entry name" value="SAM-dependent_MTases_sf"/>
</dbReference>
<dbReference type="Gene3D" id="3.40.50.150">
    <property type="entry name" value="Vaccinia Virus protein VP39"/>
    <property type="match status" value="1"/>
</dbReference>
<protein>
    <submittedName>
        <fullName evidence="4">Trans-aconitate methyltransferase</fullName>
    </submittedName>
</protein>
<feature type="domain" description="Methyltransferase" evidence="3">
    <location>
        <begin position="33"/>
        <end position="124"/>
    </location>
</feature>
<name>A0A0U3SZT2_9ACTN</name>
<proteinExistence type="predicted"/>
<dbReference type="PANTHER" id="PTHR43861:SF1">
    <property type="entry name" value="TRANS-ACONITATE 2-METHYLTRANSFERASE"/>
    <property type="match status" value="1"/>
</dbReference>
<accession>A0A0U3SZT2</accession>
<evidence type="ECO:0000313" key="4">
    <source>
        <dbReference type="EMBL" id="ALX04058.1"/>
    </source>
</evidence>
<keyword evidence="5" id="KW-1185">Reference proteome</keyword>
<dbReference type="GO" id="GO:0030798">
    <property type="term" value="F:trans-aconitate 2-methyltransferase activity"/>
    <property type="evidence" value="ECO:0007669"/>
    <property type="project" value="InterPro"/>
</dbReference>
<dbReference type="EMBL" id="CP011502">
    <property type="protein sequence ID" value="ALX04058.1"/>
    <property type="molecule type" value="Genomic_DNA"/>
</dbReference>
<dbReference type="PATRIC" id="fig|2041.4.peg.991"/>
<dbReference type="Proteomes" id="UP000067689">
    <property type="component" value="Chromosome"/>
</dbReference>
<dbReference type="GO" id="GO:0032259">
    <property type="term" value="P:methylation"/>
    <property type="evidence" value="ECO:0007669"/>
    <property type="project" value="UniProtKB-KW"/>
</dbReference>
<evidence type="ECO:0000259" key="3">
    <source>
        <dbReference type="Pfam" id="PF13649"/>
    </source>
</evidence>
<evidence type="ECO:0000256" key="1">
    <source>
        <dbReference type="ARBA" id="ARBA00022603"/>
    </source>
</evidence>
<dbReference type="RefSeq" id="WP_067855340.1">
    <property type="nucleotide sequence ID" value="NZ_CP011502.1"/>
</dbReference>
<keyword evidence="2 4" id="KW-0808">Transferase</keyword>
<dbReference type="CDD" id="cd02440">
    <property type="entry name" value="AdoMet_MTases"/>
    <property type="match status" value="1"/>
</dbReference>
<dbReference type="KEGG" id="aer:AERYTH_04765"/>
<evidence type="ECO:0000256" key="2">
    <source>
        <dbReference type="ARBA" id="ARBA00022679"/>
    </source>
</evidence>
<dbReference type="PANTHER" id="PTHR43861">
    <property type="entry name" value="TRANS-ACONITATE 2-METHYLTRANSFERASE-RELATED"/>
    <property type="match status" value="1"/>
</dbReference>